<dbReference type="Pfam" id="PF07396">
    <property type="entry name" value="Porin_O_P"/>
    <property type="match status" value="1"/>
</dbReference>
<keyword evidence="3" id="KW-1185">Reference proteome</keyword>
<proteinExistence type="predicted"/>
<organism evidence="2 3">
    <name type="scientific">Steroidobacter gossypii</name>
    <dbReference type="NCBI Taxonomy" id="2805490"/>
    <lineage>
        <taxon>Bacteria</taxon>
        <taxon>Pseudomonadati</taxon>
        <taxon>Pseudomonadota</taxon>
        <taxon>Gammaproteobacteria</taxon>
        <taxon>Steroidobacterales</taxon>
        <taxon>Steroidobacteraceae</taxon>
        <taxon>Steroidobacter</taxon>
    </lineage>
</organism>
<reference evidence="2 3" key="1">
    <citation type="journal article" date="2021" name="Int. J. Syst. Evol. Microbiol.">
        <title>Steroidobacter gossypii sp. nov., isolated from soil of cotton cropping field.</title>
        <authorList>
            <person name="Huang R."/>
            <person name="Yang S."/>
            <person name="Zhen C."/>
            <person name="Liu W."/>
        </authorList>
    </citation>
    <scope>NUCLEOTIDE SEQUENCE [LARGE SCALE GENOMIC DNA]</scope>
    <source>
        <strain evidence="2 3">S1-65</strain>
    </source>
</reference>
<dbReference type="InterPro" id="IPR010870">
    <property type="entry name" value="Porin_O/P"/>
</dbReference>
<dbReference type="EMBL" id="JAEVLS010000002">
    <property type="protein sequence ID" value="MBM0104792.1"/>
    <property type="molecule type" value="Genomic_DNA"/>
</dbReference>
<dbReference type="InterPro" id="IPR023614">
    <property type="entry name" value="Porin_dom_sf"/>
</dbReference>
<keyword evidence="1" id="KW-0732">Signal</keyword>
<sequence length="364" mass="39628">MRRESIRFRRAVRWRAAAVSAALAIPVSGALAADVTLPPISVGAGVRSSFTHTDPDFGEDISDFELNSARIYISGKVTENISLMFNTDYNAGGATPESMRVIDAVAQFSFSEQFNIWAGRFLPPSDRANLYGPFYANHWGVYRDGVQDGYPFETEGRNDGVMYWGQFGIAKVSAGAFDVQGLSKGSSDVLYAGRVQLDFWDPEGGYYLNSTYYGEKDLLAVGVAAQTAAGDNAYSVDFLLEKKLANSGVVTLEAEYAKYDGLGGYPSPAAPLAYDSSDGFYVLGAYVFPQTVGIGKFQVLAKHGETTYDYGVLGDIDQTTSELNLTYLIKDFNARVTLFYIDSSFDPNLGRDNTQMGVGLQVQI</sequence>
<protein>
    <recommendedName>
        <fullName evidence="4">Porin</fullName>
    </recommendedName>
</protein>
<comment type="caution">
    <text evidence="2">The sequence shown here is derived from an EMBL/GenBank/DDBJ whole genome shotgun (WGS) entry which is preliminary data.</text>
</comment>
<evidence type="ECO:0008006" key="4">
    <source>
        <dbReference type="Google" id="ProtNLM"/>
    </source>
</evidence>
<evidence type="ECO:0000256" key="1">
    <source>
        <dbReference type="SAM" id="SignalP"/>
    </source>
</evidence>
<feature type="signal peptide" evidence="1">
    <location>
        <begin position="1"/>
        <end position="32"/>
    </location>
</feature>
<evidence type="ECO:0000313" key="2">
    <source>
        <dbReference type="EMBL" id="MBM0104792.1"/>
    </source>
</evidence>
<evidence type="ECO:0000313" key="3">
    <source>
        <dbReference type="Proteomes" id="UP000661077"/>
    </source>
</evidence>
<dbReference type="SUPFAM" id="SSF56935">
    <property type="entry name" value="Porins"/>
    <property type="match status" value="1"/>
</dbReference>
<name>A0ABS1WV02_9GAMM</name>
<accession>A0ABS1WV02</accession>
<dbReference type="Proteomes" id="UP000661077">
    <property type="component" value="Unassembled WGS sequence"/>
</dbReference>
<dbReference type="Gene3D" id="2.40.160.10">
    <property type="entry name" value="Porin"/>
    <property type="match status" value="1"/>
</dbReference>
<dbReference type="RefSeq" id="WP_203166852.1">
    <property type="nucleotide sequence ID" value="NZ_JAEVLS010000002.1"/>
</dbReference>
<gene>
    <name evidence="2" type="ORF">JM946_08535</name>
</gene>
<feature type="chain" id="PRO_5045322931" description="Porin" evidence="1">
    <location>
        <begin position="33"/>
        <end position="364"/>
    </location>
</feature>